<proteinExistence type="predicted"/>
<evidence type="ECO:0000313" key="2">
    <source>
        <dbReference type="EMBL" id="MBP2238159.1"/>
    </source>
</evidence>
<keyword evidence="1" id="KW-0732">Signal</keyword>
<comment type="caution">
    <text evidence="2">The sequence shown here is derived from an EMBL/GenBank/DDBJ whole genome shotgun (WGS) entry which is preliminary data.</text>
</comment>
<feature type="chain" id="PRO_5046937029" description="DUF2946 domain-containing protein" evidence="1">
    <location>
        <begin position="27"/>
        <end position="116"/>
    </location>
</feature>
<dbReference type="Proteomes" id="UP000730739">
    <property type="component" value="Unassembled WGS sequence"/>
</dbReference>
<organism evidence="2 3">
    <name type="scientific">Sinorhizobium kostiense</name>
    <dbReference type="NCBI Taxonomy" id="76747"/>
    <lineage>
        <taxon>Bacteria</taxon>
        <taxon>Pseudomonadati</taxon>
        <taxon>Pseudomonadota</taxon>
        <taxon>Alphaproteobacteria</taxon>
        <taxon>Hyphomicrobiales</taxon>
        <taxon>Rhizobiaceae</taxon>
        <taxon>Sinorhizobium/Ensifer group</taxon>
        <taxon>Sinorhizobium</taxon>
    </lineage>
</organism>
<evidence type="ECO:0000313" key="3">
    <source>
        <dbReference type="Proteomes" id="UP000730739"/>
    </source>
</evidence>
<dbReference type="EMBL" id="JAGILA010000007">
    <property type="protein sequence ID" value="MBP2238159.1"/>
    <property type="molecule type" value="Genomic_DNA"/>
</dbReference>
<evidence type="ECO:0008006" key="4">
    <source>
        <dbReference type="Google" id="ProtNLM"/>
    </source>
</evidence>
<gene>
    <name evidence="2" type="ORF">J2Z31_004686</name>
</gene>
<reference evidence="2 3" key="1">
    <citation type="submission" date="2021-03" db="EMBL/GenBank/DDBJ databases">
        <title>Genomic Encyclopedia of Type Strains, Phase IV (KMG-IV): sequencing the most valuable type-strain genomes for metagenomic binning, comparative biology and taxonomic classification.</title>
        <authorList>
            <person name="Goeker M."/>
        </authorList>
    </citation>
    <scope>NUCLEOTIDE SEQUENCE [LARGE SCALE GENOMIC DNA]</scope>
    <source>
        <strain evidence="2 3">DSM 13372</strain>
    </source>
</reference>
<name>A0ABS4R634_9HYPH</name>
<evidence type="ECO:0000256" key="1">
    <source>
        <dbReference type="SAM" id="SignalP"/>
    </source>
</evidence>
<keyword evidence="3" id="KW-1185">Reference proteome</keyword>
<protein>
    <recommendedName>
        <fullName evidence="4">DUF2946 domain-containing protein</fullName>
    </recommendedName>
</protein>
<sequence>MQKLLILIRLVIIVSLAGYSLPTASAAMHGAWADLSQASDHHEIAGGDHAHGDHHQSSPEAQKLVKTDCCKGFCISMAIITSAEPVGGPRVTSIREFANDAQIRGELPPLHRPPNI</sequence>
<feature type="signal peptide" evidence="1">
    <location>
        <begin position="1"/>
        <end position="26"/>
    </location>
</feature>
<accession>A0ABS4R634</accession>